<comment type="caution">
    <text evidence="3">The sequence shown here is derived from an EMBL/GenBank/DDBJ whole genome shotgun (WGS) entry which is preliminary data.</text>
</comment>
<dbReference type="Pfam" id="PF20151">
    <property type="entry name" value="DUF6533"/>
    <property type="match status" value="1"/>
</dbReference>
<keyword evidence="1" id="KW-0472">Membrane</keyword>
<dbReference type="AlphaFoldDB" id="A0A8H6ICP3"/>
<dbReference type="EMBL" id="JACGCI010000006">
    <property type="protein sequence ID" value="KAF6763063.1"/>
    <property type="molecule type" value="Genomic_DNA"/>
</dbReference>
<feature type="transmembrane region" description="Helical" evidence="1">
    <location>
        <begin position="243"/>
        <end position="263"/>
    </location>
</feature>
<keyword evidence="4" id="KW-1185">Reference proteome</keyword>
<feature type="transmembrane region" description="Helical" evidence="1">
    <location>
        <begin position="196"/>
        <end position="222"/>
    </location>
</feature>
<feature type="transmembrane region" description="Helical" evidence="1">
    <location>
        <begin position="120"/>
        <end position="141"/>
    </location>
</feature>
<dbReference type="OrthoDB" id="3350812at2759"/>
<feature type="domain" description="DUF6533" evidence="2">
    <location>
        <begin position="50"/>
        <end position="94"/>
    </location>
</feature>
<keyword evidence="1" id="KW-1133">Transmembrane helix</keyword>
<evidence type="ECO:0000259" key="2">
    <source>
        <dbReference type="Pfam" id="PF20151"/>
    </source>
</evidence>
<organism evidence="3 4">
    <name type="scientific">Ephemerocybe angulata</name>
    <dbReference type="NCBI Taxonomy" id="980116"/>
    <lineage>
        <taxon>Eukaryota</taxon>
        <taxon>Fungi</taxon>
        <taxon>Dikarya</taxon>
        <taxon>Basidiomycota</taxon>
        <taxon>Agaricomycotina</taxon>
        <taxon>Agaricomycetes</taxon>
        <taxon>Agaricomycetidae</taxon>
        <taxon>Agaricales</taxon>
        <taxon>Agaricineae</taxon>
        <taxon>Psathyrellaceae</taxon>
        <taxon>Ephemerocybe</taxon>
    </lineage>
</organism>
<feature type="transmembrane region" description="Helical" evidence="1">
    <location>
        <begin position="44"/>
        <end position="64"/>
    </location>
</feature>
<accession>A0A8H6ICP3</accession>
<feature type="transmembrane region" description="Helical" evidence="1">
    <location>
        <begin position="84"/>
        <end position="108"/>
    </location>
</feature>
<protein>
    <recommendedName>
        <fullName evidence="2">DUF6533 domain-containing protein</fullName>
    </recommendedName>
</protein>
<reference evidence="3 4" key="1">
    <citation type="submission" date="2020-07" db="EMBL/GenBank/DDBJ databases">
        <title>Comparative genomics of pyrophilous fungi reveals a link between fire events and developmental genes.</title>
        <authorList>
            <consortium name="DOE Joint Genome Institute"/>
            <person name="Steindorff A.S."/>
            <person name="Carver A."/>
            <person name="Calhoun S."/>
            <person name="Stillman K."/>
            <person name="Liu H."/>
            <person name="Lipzen A."/>
            <person name="Pangilinan J."/>
            <person name="Labutti K."/>
            <person name="Bruns T.D."/>
            <person name="Grigoriev I.V."/>
        </authorList>
    </citation>
    <scope>NUCLEOTIDE SEQUENCE [LARGE SCALE GENOMIC DNA]</scope>
    <source>
        <strain evidence="3 4">CBS 144469</strain>
    </source>
</reference>
<evidence type="ECO:0000256" key="1">
    <source>
        <dbReference type="SAM" id="Phobius"/>
    </source>
</evidence>
<dbReference type="Proteomes" id="UP000521943">
    <property type="component" value="Unassembled WGS sequence"/>
</dbReference>
<dbReference type="InterPro" id="IPR045340">
    <property type="entry name" value="DUF6533"/>
</dbReference>
<keyword evidence="1" id="KW-0812">Transmembrane</keyword>
<sequence length="343" mass="38017">MDLELWSRPPTAPRNIAASMDSLASLPPAAQVAVMEAVVDGYTAILYTSYIATGGFALVVADYIHTFPDEVRLMWFAPLSVPKVLFFAVRYYVLVNNIFAALFVPGGVTTGFSPSECKSAFVRSAVSSPLVVVGAEAILFYRVYGFSGRGRWMLIYLVSQFIAIHVTSFIFLSRYLRSLAFIQWPFSRMSCMPFKADATLLGAVFAALLSSVIVAMLIMVFIAYRKHRGFNSALLQAFYRDGVFYFICLSALASANIGVSFAASSGYKYLFTQLEIDAHAILATRMLLHLRDVANRETVAVMSLGLSSSDDRILMRPYTTQTVSSQMRFEKAPAYPSRGYEYD</sequence>
<evidence type="ECO:0000313" key="4">
    <source>
        <dbReference type="Proteomes" id="UP000521943"/>
    </source>
</evidence>
<name>A0A8H6ICP3_9AGAR</name>
<gene>
    <name evidence="3" type="ORF">DFP72DRAFT_521787</name>
</gene>
<proteinExistence type="predicted"/>
<evidence type="ECO:0000313" key="3">
    <source>
        <dbReference type="EMBL" id="KAF6763063.1"/>
    </source>
</evidence>
<feature type="transmembrane region" description="Helical" evidence="1">
    <location>
        <begin position="153"/>
        <end position="176"/>
    </location>
</feature>